<keyword evidence="3" id="KW-0472">Membrane</keyword>
<feature type="transmembrane region" description="Helical" evidence="3">
    <location>
        <begin position="12"/>
        <end position="37"/>
    </location>
</feature>
<dbReference type="EMBL" id="BKZW01000001">
    <property type="protein sequence ID" value="GER88508.1"/>
    <property type="molecule type" value="Genomic_DNA"/>
</dbReference>
<accession>A0A5J4KG30</accession>
<sequence length="456" mass="50873">MGEDTESCSRLFLAKTLLSSSCVLFLLAGILAGYLLLAPNKALPVAAKPGKNQQIQHIAQRYLGDLLQQNYSAMWTLLHPDLQRMWPDKSAFSTYLYQRFHALRLKSFKTGQVSDLSFWTNPETMKQYNHVSTMPVSLDVEPADGSATGNSSATTSQIQQLFRNLPFMVQYTKPEAGQGGNGTWRILDGGPADLEAPILPPAIPITKKITVPILMYHYISTVPARDKANPHSYRPGLSVSPTVFSQQLDYFTTLGYHSITFNQLFDALYYDGPLPTRPIIFSFDDGYVDAYTNAYPILKTHGYSGMFYIITGKVGWEGQASWSQLQEMAANGMQMGSHTIDHHPIGDVWQRSPSTARDELERSRQDLEGHLHMVIQQFCYPSGDPLNKNPNLTITQIQIAAVMSLLQITGYVGAVNDPRVDSSSQDSSKPYIMHRIRVIGSETIENFKKEMAAFVS</sequence>
<evidence type="ECO:0000256" key="3">
    <source>
        <dbReference type="SAM" id="Phobius"/>
    </source>
</evidence>
<dbReference type="Pfam" id="PF01522">
    <property type="entry name" value="Polysacc_deac_1"/>
    <property type="match status" value="1"/>
</dbReference>
<dbReference type="CDD" id="cd10918">
    <property type="entry name" value="CE4_NodB_like_5s_6s"/>
    <property type="match status" value="1"/>
</dbReference>
<name>A0A5J4KG30_9CHLR</name>
<keyword evidence="6" id="KW-1185">Reference proteome</keyword>
<dbReference type="AlphaFoldDB" id="A0A5J4KG30"/>
<reference evidence="5 6" key="1">
    <citation type="submission" date="2019-10" db="EMBL/GenBank/DDBJ databases">
        <title>Dictyobacter vulcani sp. nov., within the class Ktedonobacteria, isolated from soil of volcanic Mt. Zao.</title>
        <authorList>
            <person name="Zheng Y."/>
            <person name="Wang C.M."/>
            <person name="Sakai Y."/>
            <person name="Abe K."/>
            <person name="Yokota A."/>
            <person name="Yabe S."/>
        </authorList>
    </citation>
    <scope>NUCLEOTIDE SEQUENCE [LARGE SCALE GENOMIC DNA]</scope>
    <source>
        <strain evidence="5 6">W12</strain>
    </source>
</reference>
<protein>
    <recommendedName>
        <fullName evidence="4">NodB homology domain-containing protein</fullName>
    </recommendedName>
</protein>
<dbReference type="GO" id="GO:0005975">
    <property type="term" value="P:carbohydrate metabolic process"/>
    <property type="evidence" value="ECO:0007669"/>
    <property type="project" value="InterPro"/>
</dbReference>
<keyword evidence="2" id="KW-0732">Signal</keyword>
<feature type="domain" description="NodB homology" evidence="4">
    <location>
        <begin position="277"/>
        <end position="456"/>
    </location>
</feature>
<dbReference type="PANTHER" id="PTHR34216">
    <property type="match status" value="1"/>
</dbReference>
<evidence type="ECO:0000313" key="6">
    <source>
        <dbReference type="Proteomes" id="UP000326912"/>
    </source>
</evidence>
<organism evidence="5 6">
    <name type="scientific">Dictyobacter vulcani</name>
    <dbReference type="NCBI Taxonomy" id="2607529"/>
    <lineage>
        <taxon>Bacteria</taxon>
        <taxon>Bacillati</taxon>
        <taxon>Chloroflexota</taxon>
        <taxon>Ktedonobacteria</taxon>
        <taxon>Ktedonobacterales</taxon>
        <taxon>Dictyobacteraceae</taxon>
        <taxon>Dictyobacter</taxon>
    </lineage>
</organism>
<keyword evidence="3" id="KW-0812">Transmembrane</keyword>
<gene>
    <name evidence="5" type="ORF">KDW_26700</name>
</gene>
<dbReference type="Gene3D" id="3.20.20.370">
    <property type="entry name" value="Glycoside hydrolase/deacetylase"/>
    <property type="match status" value="1"/>
</dbReference>
<dbReference type="InterPro" id="IPR011330">
    <property type="entry name" value="Glyco_hydro/deAcase_b/a-brl"/>
</dbReference>
<evidence type="ECO:0000313" key="5">
    <source>
        <dbReference type="EMBL" id="GER88508.1"/>
    </source>
</evidence>
<evidence type="ECO:0000256" key="2">
    <source>
        <dbReference type="ARBA" id="ARBA00022729"/>
    </source>
</evidence>
<dbReference type="GO" id="GO:0005576">
    <property type="term" value="C:extracellular region"/>
    <property type="evidence" value="ECO:0007669"/>
    <property type="project" value="UniProtKB-SubCell"/>
</dbReference>
<evidence type="ECO:0000256" key="1">
    <source>
        <dbReference type="ARBA" id="ARBA00004613"/>
    </source>
</evidence>
<keyword evidence="3" id="KW-1133">Transmembrane helix</keyword>
<proteinExistence type="predicted"/>
<dbReference type="Proteomes" id="UP000326912">
    <property type="component" value="Unassembled WGS sequence"/>
</dbReference>
<dbReference type="SUPFAM" id="SSF88713">
    <property type="entry name" value="Glycoside hydrolase/deacetylase"/>
    <property type="match status" value="1"/>
</dbReference>
<dbReference type="PANTHER" id="PTHR34216:SF3">
    <property type="entry name" value="POLY-BETA-1,6-N-ACETYL-D-GLUCOSAMINE N-DEACETYLASE"/>
    <property type="match status" value="1"/>
</dbReference>
<dbReference type="InterPro" id="IPR002509">
    <property type="entry name" value="NODB_dom"/>
</dbReference>
<dbReference type="PROSITE" id="PS51677">
    <property type="entry name" value="NODB"/>
    <property type="match status" value="1"/>
</dbReference>
<comment type="subcellular location">
    <subcellularLocation>
        <location evidence="1">Secreted</location>
    </subcellularLocation>
</comment>
<evidence type="ECO:0000259" key="4">
    <source>
        <dbReference type="PROSITE" id="PS51677"/>
    </source>
</evidence>
<comment type="caution">
    <text evidence="5">The sequence shown here is derived from an EMBL/GenBank/DDBJ whole genome shotgun (WGS) entry which is preliminary data.</text>
</comment>
<dbReference type="GO" id="GO:0016810">
    <property type="term" value="F:hydrolase activity, acting on carbon-nitrogen (but not peptide) bonds"/>
    <property type="evidence" value="ECO:0007669"/>
    <property type="project" value="InterPro"/>
</dbReference>
<dbReference type="InterPro" id="IPR051398">
    <property type="entry name" value="Polysacch_Deacetylase"/>
</dbReference>